<feature type="compositionally biased region" description="Polar residues" evidence="1">
    <location>
        <begin position="180"/>
        <end position="189"/>
    </location>
</feature>
<keyword evidence="4" id="KW-1185">Reference proteome</keyword>
<name>A0A4Z0YNJ0_9PEZI</name>
<dbReference type="PROSITE" id="PS51257">
    <property type="entry name" value="PROKAR_LIPOPROTEIN"/>
    <property type="match status" value="1"/>
</dbReference>
<feature type="region of interest" description="Disordered" evidence="1">
    <location>
        <begin position="180"/>
        <end position="199"/>
    </location>
</feature>
<feature type="chain" id="PRO_5021482187" evidence="2">
    <location>
        <begin position="21"/>
        <end position="281"/>
    </location>
</feature>
<dbReference type="Proteomes" id="UP000297716">
    <property type="component" value="Unassembled WGS sequence"/>
</dbReference>
<accession>A0A4Z0YNJ0</accession>
<evidence type="ECO:0000256" key="1">
    <source>
        <dbReference type="SAM" id="MobiDB-lite"/>
    </source>
</evidence>
<evidence type="ECO:0000313" key="3">
    <source>
        <dbReference type="EMBL" id="TGJ78222.1"/>
    </source>
</evidence>
<dbReference type="OrthoDB" id="3886018at2759"/>
<sequence>MFFSRVILTSLVLFGCLAHARYLVERDSVADGRIEAKFRSKIVAFLQRKVNALVSTKDNPNTNLINLAYSIAEDNDYTFAVLRSFSDFNANILNIGTERLEGCTVLTVVSRKAVYMAHFFENLAFAPDDGKAPDSAFEQNCINQITGRGQTWRTRGDSIDPSLFTGNNGPAFAYIMTPRQEQADPTRQNPNPPVPGPDTQLYAERMRQLSQTLTSLIPGLWVVYYNYIAANAAQYEEQDAQQHRGKALFEYDPNADGNNNANFRIWYEQNMENGQGAGLFA</sequence>
<keyword evidence="2" id="KW-0732">Signal</keyword>
<protein>
    <submittedName>
        <fullName evidence="3">Uncharacterized protein</fullName>
    </submittedName>
</protein>
<evidence type="ECO:0000313" key="4">
    <source>
        <dbReference type="Proteomes" id="UP000297716"/>
    </source>
</evidence>
<dbReference type="EMBL" id="SKBN01000430">
    <property type="protein sequence ID" value="TGJ78222.1"/>
    <property type="molecule type" value="Genomic_DNA"/>
</dbReference>
<organism evidence="3 4">
    <name type="scientific">Xylaria hypoxylon</name>
    <dbReference type="NCBI Taxonomy" id="37992"/>
    <lineage>
        <taxon>Eukaryota</taxon>
        <taxon>Fungi</taxon>
        <taxon>Dikarya</taxon>
        <taxon>Ascomycota</taxon>
        <taxon>Pezizomycotina</taxon>
        <taxon>Sordariomycetes</taxon>
        <taxon>Xylariomycetidae</taxon>
        <taxon>Xylariales</taxon>
        <taxon>Xylariaceae</taxon>
        <taxon>Xylaria</taxon>
    </lineage>
</organism>
<proteinExistence type="predicted"/>
<comment type="caution">
    <text evidence="3">The sequence shown here is derived from an EMBL/GenBank/DDBJ whole genome shotgun (WGS) entry which is preliminary data.</text>
</comment>
<gene>
    <name evidence="3" type="ORF">E0Z10_g10548</name>
</gene>
<reference evidence="3 4" key="1">
    <citation type="submission" date="2019-03" db="EMBL/GenBank/DDBJ databases">
        <title>Draft genome sequence of Xylaria hypoxylon DSM 108379, a ubiquitous saprotrophic-parasitic fungi on hardwood.</title>
        <authorList>
            <person name="Buettner E."/>
            <person name="Leonhardt S."/>
            <person name="Gebauer A.M."/>
            <person name="Liers C."/>
            <person name="Hofrichter M."/>
            <person name="Kellner H."/>
        </authorList>
    </citation>
    <scope>NUCLEOTIDE SEQUENCE [LARGE SCALE GENOMIC DNA]</scope>
    <source>
        <strain evidence="3 4">DSM 108379</strain>
    </source>
</reference>
<evidence type="ECO:0000256" key="2">
    <source>
        <dbReference type="SAM" id="SignalP"/>
    </source>
</evidence>
<dbReference type="AlphaFoldDB" id="A0A4Z0YNJ0"/>
<feature type="signal peptide" evidence="2">
    <location>
        <begin position="1"/>
        <end position="20"/>
    </location>
</feature>